<evidence type="ECO:0008006" key="3">
    <source>
        <dbReference type="Google" id="ProtNLM"/>
    </source>
</evidence>
<dbReference type="SUPFAM" id="SSF51735">
    <property type="entry name" value="NAD(P)-binding Rossmann-fold domains"/>
    <property type="match status" value="1"/>
</dbReference>
<dbReference type="RefSeq" id="WP_122908774.1">
    <property type="nucleotide sequence ID" value="NZ_CBCSBE010000005.1"/>
</dbReference>
<evidence type="ECO:0000313" key="2">
    <source>
        <dbReference type="Proteomes" id="UP000282028"/>
    </source>
</evidence>
<comment type="caution">
    <text evidence="1">The sequence shown here is derived from an EMBL/GenBank/DDBJ whole genome shotgun (WGS) entry which is preliminary data.</text>
</comment>
<dbReference type="Gene3D" id="3.90.25.10">
    <property type="entry name" value="UDP-galactose 4-epimerase, domain 1"/>
    <property type="match status" value="1"/>
</dbReference>
<dbReference type="Gene3D" id="3.40.50.720">
    <property type="entry name" value="NAD(P)-binding Rossmann-like Domain"/>
    <property type="match status" value="1"/>
</dbReference>
<reference evidence="1 2" key="1">
    <citation type="submission" date="2018-10" db="EMBL/GenBank/DDBJ databases">
        <title>Phylogenomics of Brevibacillus.</title>
        <authorList>
            <person name="Dunlap C."/>
        </authorList>
    </citation>
    <scope>NUCLEOTIDE SEQUENCE [LARGE SCALE GENOMIC DNA]</scope>
    <source>
        <strain evidence="1 2">JCM 12215</strain>
    </source>
</reference>
<dbReference type="AlphaFoldDB" id="A0A3M8CHY9"/>
<keyword evidence="2" id="KW-1185">Reference proteome</keyword>
<dbReference type="Proteomes" id="UP000282028">
    <property type="component" value="Unassembled WGS sequence"/>
</dbReference>
<accession>A0A3M8CHY9</accession>
<dbReference type="InterPro" id="IPR036291">
    <property type="entry name" value="NAD(P)-bd_dom_sf"/>
</dbReference>
<gene>
    <name evidence="1" type="ORF">EDM52_09585</name>
</gene>
<proteinExistence type="predicted"/>
<dbReference type="OrthoDB" id="9803892at2"/>
<evidence type="ECO:0000313" key="1">
    <source>
        <dbReference type="EMBL" id="RNB74957.1"/>
    </source>
</evidence>
<name>A0A3M8CHY9_9BACL</name>
<dbReference type="EMBL" id="RHHR01000013">
    <property type="protein sequence ID" value="RNB74957.1"/>
    <property type="molecule type" value="Genomic_DNA"/>
</dbReference>
<sequence length="155" mass="17828">MGFRQDLLPIQTKFMRELHINHIIVRFGPVYGKNSNGLWDKRTSAMMQQLGEGKEMVRTSNLYKSFIHVEDLAAALHELVDSEYTGTIHLGPSEKESYYSFHWKMAGMLGLNQELIKDNQLAPDEARKLGIPLDTSLDTTIARRMLTRSFRQTSR</sequence>
<protein>
    <recommendedName>
        <fullName evidence="3">NAD-dependent epimerase/dehydratase family protein</fullName>
    </recommendedName>
</protein>
<organism evidence="1 2">
    <name type="scientific">Brevibacillus invocatus</name>
    <dbReference type="NCBI Taxonomy" id="173959"/>
    <lineage>
        <taxon>Bacteria</taxon>
        <taxon>Bacillati</taxon>
        <taxon>Bacillota</taxon>
        <taxon>Bacilli</taxon>
        <taxon>Bacillales</taxon>
        <taxon>Paenibacillaceae</taxon>
        <taxon>Brevibacillus</taxon>
    </lineage>
</organism>